<dbReference type="Pfam" id="PF04724">
    <property type="entry name" value="Glyco_transf_17"/>
    <property type="match status" value="1"/>
</dbReference>
<dbReference type="GO" id="GO:0006044">
    <property type="term" value="P:N-acetylglucosamine metabolic process"/>
    <property type="evidence" value="ECO:0007669"/>
    <property type="project" value="TreeGrafter"/>
</dbReference>
<accession>A0A1F6XNA7</accession>
<evidence type="ECO:0008006" key="3">
    <source>
        <dbReference type="Google" id="ProtNLM"/>
    </source>
</evidence>
<evidence type="ECO:0000313" key="1">
    <source>
        <dbReference type="EMBL" id="OGI95614.1"/>
    </source>
</evidence>
<dbReference type="Proteomes" id="UP000178104">
    <property type="component" value="Unassembled WGS sequence"/>
</dbReference>
<gene>
    <name evidence="1" type="ORF">A2917_03635</name>
</gene>
<name>A0A1F6XNA7_9BACT</name>
<organism evidence="1 2">
    <name type="scientific">Candidatus Nomurabacteria bacterium RIFCSPLOWO2_01_FULL_42_17</name>
    <dbReference type="NCBI Taxonomy" id="1801780"/>
    <lineage>
        <taxon>Bacteria</taxon>
        <taxon>Candidatus Nomuraibacteriota</taxon>
    </lineage>
</organism>
<dbReference type="GO" id="GO:0003830">
    <property type="term" value="F:beta-1,4-mannosylglycoprotein 4-beta-N-acetylglucosaminyltransferase activity"/>
    <property type="evidence" value="ECO:0007669"/>
    <property type="project" value="InterPro"/>
</dbReference>
<dbReference type="GO" id="GO:0016020">
    <property type="term" value="C:membrane"/>
    <property type="evidence" value="ECO:0007669"/>
    <property type="project" value="InterPro"/>
</dbReference>
<dbReference type="InterPro" id="IPR006813">
    <property type="entry name" value="Glyco_trans_17"/>
</dbReference>
<sequence>MIYDIFLFHGELDILELRLNILDDVVDKFVICEARQSFSEEPCPSYYQENKERFKKWENKIINYQFNLMEDKEIVELARNSPNTTTGNTFWVKVFYAVMKKIGKPYNSHGNPYWMKVFYAMEMMKKSLEMCNDDDIIFISDCDEIWNPDIEIPKDDKVYGLEQLVYYYQLNNRCSEPWTGSIVTSYKRLKGEILNHIKQKGEVKIKNGGWHFTYQGGEEMVKRKINSSKSPYHDTTDSYYGKSTEHLWNKIKEGKDFFGRNYKFWVDENEWPEYLKKNRTRYLHLLK</sequence>
<comment type="caution">
    <text evidence="1">The sequence shown here is derived from an EMBL/GenBank/DDBJ whole genome shotgun (WGS) entry which is preliminary data.</text>
</comment>
<dbReference type="PANTHER" id="PTHR12224">
    <property type="entry name" value="BETA-1,4-MANNOSYL-GLYCOPROTEIN BETA-1,4-N-ACETYLGLUCOSAMINYL-TRANSFERASE"/>
    <property type="match status" value="1"/>
</dbReference>
<dbReference type="EMBL" id="MFVE01000005">
    <property type="protein sequence ID" value="OGI95614.1"/>
    <property type="molecule type" value="Genomic_DNA"/>
</dbReference>
<evidence type="ECO:0000313" key="2">
    <source>
        <dbReference type="Proteomes" id="UP000178104"/>
    </source>
</evidence>
<protein>
    <recommendedName>
        <fullName evidence="3">Glycosyltransferase</fullName>
    </recommendedName>
</protein>
<proteinExistence type="predicted"/>
<reference evidence="1 2" key="1">
    <citation type="journal article" date="2016" name="Nat. Commun.">
        <title>Thousands of microbial genomes shed light on interconnected biogeochemical processes in an aquifer system.</title>
        <authorList>
            <person name="Anantharaman K."/>
            <person name="Brown C.T."/>
            <person name="Hug L.A."/>
            <person name="Sharon I."/>
            <person name="Castelle C.J."/>
            <person name="Probst A.J."/>
            <person name="Thomas B.C."/>
            <person name="Singh A."/>
            <person name="Wilkins M.J."/>
            <person name="Karaoz U."/>
            <person name="Brodie E.L."/>
            <person name="Williams K.H."/>
            <person name="Hubbard S.S."/>
            <person name="Banfield J.F."/>
        </authorList>
    </citation>
    <scope>NUCLEOTIDE SEQUENCE [LARGE SCALE GENOMIC DNA]</scope>
</reference>
<dbReference type="STRING" id="1801780.A2917_03635"/>
<dbReference type="AlphaFoldDB" id="A0A1F6XNA7"/>
<dbReference type="PANTHER" id="PTHR12224:SF0">
    <property type="entry name" value="BETA-1,4-MANNOSYL-GLYCOPROTEIN 4-BETA-N-ACETYLGLUCOSAMINYLTRANSFERASE"/>
    <property type="match status" value="1"/>
</dbReference>